<protein>
    <submittedName>
        <fullName evidence="1">Bacteriocin class II with double-glycine leader peptide</fullName>
    </submittedName>
</protein>
<reference evidence="1 2" key="1">
    <citation type="submission" date="2018-06" db="EMBL/GenBank/DDBJ databases">
        <authorList>
            <consortium name="Pathogen Informatics"/>
            <person name="Doyle S."/>
        </authorList>
    </citation>
    <scope>NUCLEOTIDE SEQUENCE [LARGE SCALE GENOMIC DNA]</scope>
    <source>
        <strain evidence="1 2">NCTC12360</strain>
    </source>
</reference>
<dbReference type="RefSeq" id="WP_010817850.1">
    <property type="nucleotide sequence ID" value="NZ_JAMXHF010000020.1"/>
</dbReference>
<sequence>MKINDFKTLNLNELGVVIGGGKWTKDSYLNTCIVGAYGAALSGAAKHWKTGPGALIGALGSEISYMAKNGCFNKNGA</sequence>
<dbReference type="EMBL" id="UFYW01000001">
    <property type="protein sequence ID" value="STD84430.1"/>
    <property type="molecule type" value="Genomic_DNA"/>
</dbReference>
<accession>A0A376H489</accession>
<name>A0A376H489_ENTGA</name>
<dbReference type="Proteomes" id="UP000254807">
    <property type="component" value="Unassembled WGS sequence"/>
</dbReference>
<keyword evidence="2" id="KW-1185">Reference proteome</keyword>
<proteinExistence type="predicted"/>
<organism evidence="1 2">
    <name type="scientific">Enterococcus gallinarum</name>
    <dbReference type="NCBI Taxonomy" id="1353"/>
    <lineage>
        <taxon>Bacteria</taxon>
        <taxon>Bacillati</taxon>
        <taxon>Bacillota</taxon>
        <taxon>Bacilli</taxon>
        <taxon>Lactobacillales</taxon>
        <taxon>Enterococcaceae</taxon>
        <taxon>Enterococcus</taxon>
    </lineage>
</organism>
<evidence type="ECO:0000313" key="2">
    <source>
        <dbReference type="Proteomes" id="UP000254807"/>
    </source>
</evidence>
<gene>
    <name evidence="1" type="ORF">NCTC12360_02968</name>
</gene>
<dbReference type="AlphaFoldDB" id="A0A376H489"/>
<evidence type="ECO:0000313" key="1">
    <source>
        <dbReference type="EMBL" id="STD84430.1"/>
    </source>
</evidence>